<protein>
    <submittedName>
        <fullName evidence="2">Antibiotic biosynthesis monooxygenase</fullName>
    </submittedName>
</protein>
<dbReference type="InterPro" id="IPR011008">
    <property type="entry name" value="Dimeric_a/b-barrel"/>
</dbReference>
<comment type="caution">
    <text evidence="2">The sequence shown here is derived from an EMBL/GenBank/DDBJ whole genome shotgun (WGS) entry which is preliminary data.</text>
</comment>
<dbReference type="PANTHER" id="PTHR33336">
    <property type="entry name" value="QUINOL MONOOXYGENASE YGIN-RELATED"/>
    <property type="match status" value="1"/>
</dbReference>
<evidence type="ECO:0000313" key="2">
    <source>
        <dbReference type="EMBL" id="MCP2728847.1"/>
    </source>
</evidence>
<proteinExistence type="predicted"/>
<organism evidence="2 3">
    <name type="scientific">Limnofasciculus baicalensis BBK-W-15</name>
    <dbReference type="NCBI Taxonomy" id="2699891"/>
    <lineage>
        <taxon>Bacteria</taxon>
        <taxon>Bacillati</taxon>
        <taxon>Cyanobacteriota</taxon>
        <taxon>Cyanophyceae</taxon>
        <taxon>Coleofasciculales</taxon>
        <taxon>Coleofasciculaceae</taxon>
        <taxon>Limnofasciculus</taxon>
        <taxon>Limnofasciculus baicalensis</taxon>
    </lineage>
</organism>
<evidence type="ECO:0000259" key="1">
    <source>
        <dbReference type="PROSITE" id="PS51725"/>
    </source>
</evidence>
<dbReference type="InterPro" id="IPR050744">
    <property type="entry name" value="AI-2_Isomerase_LsrG"/>
</dbReference>
<keyword evidence="3" id="KW-1185">Reference proteome</keyword>
<dbReference type="AlphaFoldDB" id="A0AAE3GRX1"/>
<keyword evidence="2" id="KW-0560">Oxidoreductase</keyword>
<gene>
    <name evidence="2" type="ORF">NJ959_10265</name>
</gene>
<reference evidence="2" key="1">
    <citation type="submission" date="2022-06" db="EMBL/GenBank/DDBJ databases">
        <title>New cyanobacteria of genus Symplocastrum in benthos of Lake Baikal.</title>
        <authorList>
            <person name="Sorokovikova E."/>
            <person name="Tikhonova I."/>
            <person name="Krasnopeev A."/>
            <person name="Evseev P."/>
            <person name="Gladkikh A."/>
            <person name="Belykh O."/>
        </authorList>
    </citation>
    <scope>NUCLEOTIDE SEQUENCE</scope>
    <source>
        <strain evidence="2">BBK-W-15</strain>
    </source>
</reference>
<dbReference type="EMBL" id="JAMZMM010000078">
    <property type="protein sequence ID" value="MCP2728847.1"/>
    <property type="molecule type" value="Genomic_DNA"/>
</dbReference>
<accession>A0AAE3GRX1</accession>
<name>A0AAE3GRX1_9CYAN</name>
<dbReference type="InterPro" id="IPR007138">
    <property type="entry name" value="ABM_dom"/>
</dbReference>
<dbReference type="Gene3D" id="3.30.70.100">
    <property type="match status" value="1"/>
</dbReference>
<dbReference type="Proteomes" id="UP001204953">
    <property type="component" value="Unassembled WGS sequence"/>
</dbReference>
<dbReference type="SUPFAM" id="SSF54909">
    <property type="entry name" value="Dimeric alpha+beta barrel"/>
    <property type="match status" value="1"/>
</dbReference>
<evidence type="ECO:0000313" key="3">
    <source>
        <dbReference type="Proteomes" id="UP001204953"/>
    </source>
</evidence>
<sequence length="99" mass="10928">MSNPTIRVVARIVAIPEQVEQVKVILTGLIETTRGEAGCIQYELLQNQADLTDFTFVEEWGSAGELDAHLGNTHIQSAIEQLDGLLVVPPDIRRYNKIG</sequence>
<feature type="domain" description="ABM" evidence="1">
    <location>
        <begin position="6"/>
        <end position="95"/>
    </location>
</feature>
<dbReference type="PROSITE" id="PS51725">
    <property type="entry name" value="ABM"/>
    <property type="match status" value="1"/>
</dbReference>
<dbReference type="PANTHER" id="PTHR33336:SF15">
    <property type="entry name" value="ABM DOMAIN-CONTAINING PROTEIN"/>
    <property type="match status" value="1"/>
</dbReference>
<dbReference type="Pfam" id="PF03992">
    <property type="entry name" value="ABM"/>
    <property type="match status" value="1"/>
</dbReference>
<keyword evidence="2" id="KW-0503">Monooxygenase</keyword>
<dbReference type="RefSeq" id="WP_254011638.1">
    <property type="nucleotide sequence ID" value="NZ_JAMZMM010000078.1"/>
</dbReference>
<dbReference type="GO" id="GO:0004497">
    <property type="term" value="F:monooxygenase activity"/>
    <property type="evidence" value="ECO:0007669"/>
    <property type="project" value="UniProtKB-KW"/>
</dbReference>